<organism evidence="1 2">
    <name type="scientific">Hyalomma asiaticum</name>
    <name type="common">Tick</name>
    <dbReference type="NCBI Taxonomy" id="266040"/>
    <lineage>
        <taxon>Eukaryota</taxon>
        <taxon>Metazoa</taxon>
        <taxon>Ecdysozoa</taxon>
        <taxon>Arthropoda</taxon>
        <taxon>Chelicerata</taxon>
        <taxon>Arachnida</taxon>
        <taxon>Acari</taxon>
        <taxon>Parasitiformes</taxon>
        <taxon>Ixodida</taxon>
        <taxon>Ixodoidea</taxon>
        <taxon>Ixodidae</taxon>
        <taxon>Hyalomminae</taxon>
        <taxon>Hyalomma</taxon>
    </lineage>
</organism>
<reference evidence="1" key="1">
    <citation type="submission" date="2020-05" db="EMBL/GenBank/DDBJ databases">
        <title>Large-scale comparative analyses of tick genomes elucidate their genetic diversity and vector capacities.</title>
        <authorList>
            <person name="Jia N."/>
            <person name="Wang J."/>
            <person name="Shi W."/>
            <person name="Du L."/>
            <person name="Sun Y."/>
            <person name="Zhan W."/>
            <person name="Jiang J."/>
            <person name="Wang Q."/>
            <person name="Zhang B."/>
            <person name="Ji P."/>
            <person name="Sakyi L.B."/>
            <person name="Cui X."/>
            <person name="Yuan T."/>
            <person name="Jiang B."/>
            <person name="Yang W."/>
            <person name="Lam T.T.-Y."/>
            <person name="Chang Q."/>
            <person name="Ding S."/>
            <person name="Wang X."/>
            <person name="Zhu J."/>
            <person name="Ruan X."/>
            <person name="Zhao L."/>
            <person name="Wei J."/>
            <person name="Que T."/>
            <person name="Du C."/>
            <person name="Cheng J."/>
            <person name="Dai P."/>
            <person name="Han X."/>
            <person name="Huang E."/>
            <person name="Gao Y."/>
            <person name="Liu J."/>
            <person name="Shao H."/>
            <person name="Ye R."/>
            <person name="Li L."/>
            <person name="Wei W."/>
            <person name="Wang X."/>
            <person name="Wang C."/>
            <person name="Yang T."/>
            <person name="Huo Q."/>
            <person name="Li W."/>
            <person name="Guo W."/>
            <person name="Chen H."/>
            <person name="Zhou L."/>
            <person name="Ni X."/>
            <person name="Tian J."/>
            <person name="Zhou Y."/>
            <person name="Sheng Y."/>
            <person name="Liu T."/>
            <person name="Pan Y."/>
            <person name="Xia L."/>
            <person name="Li J."/>
            <person name="Zhao F."/>
            <person name="Cao W."/>
        </authorList>
    </citation>
    <scope>NUCLEOTIDE SEQUENCE</scope>
    <source>
        <strain evidence="1">Hyas-2018</strain>
    </source>
</reference>
<protein>
    <submittedName>
        <fullName evidence="1">Uncharacterized protein</fullName>
    </submittedName>
</protein>
<gene>
    <name evidence="1" type="ORF">HPB50_011313</name>
</gene>
<sequence>MEHRNNPGDLNQGPRPTATGQIPSPGVVGDATTITIPQLWLADPALWFMQAENKARLHRLASEVHKHELLLDALHQAMAEVSDVLVKPPAETPLTTVKQTLLRRLAPL</sequence>
<accession>A0ACB7T9P9</accession>
<dbReference type="Proteomes" id="UP000821845">
    <property type="component" value="Chromosome 10"/>
</dbReference>
<dbReference type="EMBL" id="CM023490">
    <property type="protein sequence ID" value="KAH6942858.1"/>
    <property type="molecule type" value="Genomic_DNA"/>
</dbReference>
<comment type="caution">
    <text evidence="1">The sequence shown here is derived from an EMBL/GenBank/DDBJ whole genome shotgun (WGS) entry which is preliminary data.</text>
</comment>
<name>A0ACB7T9P9_HYAAI</name>
<evidence type="ECO:0000313" key="1">
    <source>
        <dbReference type="EMBL" id="KAH6942858.1"/>
    </source>
</evidence>
<proteinExistence type="predicted"/>
<evidence type="ECO:0000313" key="2">
    <source>
        <dbReference type="Proteomes" id="UP000821845"/>
    </source>
</evidence>
<keyword evidence="2" id="KW-1185">Reference proteome</keyword>